<dbReference type="PANTHER" id="PTHR14969:SF13">
    <property type="entry name" value="AT30094P"/>
    <property type="match status" value="1"/>
</dbReference>
<feature type="chain" id="PRO_5018122440" description="undecaprenyl-diphosphate phosphatase" evidence="4">
    <location>
        <begin position="22"/>
        <end position="173"/>
    </location>
</feature>
<organism evidence="6 7">
    <name type="scientific">Umboniibacter marinipuniceus</name>
    <dbReference type="NCBI Taxonomy" id="569599"/>
    <lineage>
        <taxon>Bacteria</taxon>
        <taxon>Pseudomonadati</taxon>
        <taxon>Pseudomonadota</taxon>
        <taxon>Gammaproteobacteria</taxon>
        <taxon>Cellvibrionales</taxon>
        <taxon>Cellvibrionaceae</taxon>
        <taxon>Umboniibacter</taxon>
    </lineage>
</organism>
<evidence type="ECO:0000313" key="6">
    <source>
        <dbReference type="EMBL" id="RMA77675.1"/>
    </source>
</evidence>
<dbReference type="EC" id="3.6.1.27" evidence="1"/>
<dbReference type="Proteomes" id="UP000267187">
    <property type="component" value="Unassembled WGS sequence"/>
</dbReference>
<accession>A0A3M0A5D7</accession>
<proteinExistence type="predicted"/>
<keyword evidence="7" id="KW-1185">Reference proteome</keyword>
<evidence type="ECO:0000259" key="5">
    <source>
        <dbReference type="SMART" id="SM00014"/>
    </source>
</evidence>
<dbReference type="InterPro" id="IPR000326">
    <property type="entry name" value="PAP2/HPO"/>
</dbReference>
<dbReference type="SMART" id="SM00014">
    <property type="entry name" value="acidPPc"/>
    <property type="match status" value="1"/>
</dbReference>
<dbReference type="Gene3D" id="1.20.144.10">
    <property type="entry name" value="Phosphatidic acid phosphatase type 2/haloperoxidase"/>
    <property type="match status" value="1"/>
</dbReference>
<dbReference type="RefSeq" id="WP_121877793.1">
    <property type="nucleotide sequence ID" value="NZ_REFJ01000007.1"/>
</dbReference>
<evidence type="ECO:0000256" key="3">
    <source>
        <dbReference type="ARBA" id="ARBA00047594"/>
    </source>
</evidence>
<dbReference type="SUPFAM" id="SSF48317">
    <property type="entry name" value="Acid phosphatase/Vanadium-dependent haloperoxidase"/>
    <property type="match status" value="1"/>
</dbReference>
<evidence type="ECO:0000256" key="2">
    <source>
        <dbReference type="ARBA" id="ARBA00032707"/>
    </source>
</evidence>
<evidence type="ECO:0000256" key="1">
    <source>
        <dbReference type="ARBA" id="ARBA00012374"/>
    </source>
</evidence>
<dbReference type="AlphaFoldDB" id="A0A3M0A5D7"/>
<gene>
    <name evidence="6" type="ORF">DFR27_2495</name>
</gene>
<dbReference type="EMBL" id="REFJ01000007">
    <property type="protein sequence ID" value="RMA77675.1"/>
    <property type="molecule type" value="Genomic_DNA"/>
</dbReference>
<feature type="domain" description="Phosphatidic acid phosphatase type 2/haloperoxidase" evidence="5">
    <location>
        <begin position="48"/>
        <end position="148"/>
    </location>
</feature>
<dbReference type="PANTHER" id="PTHR14969">
    <property type="entry name" value="SPHINGOSINE-1-PHOSPHATE PHOSPHOHYDROLASE"/>
    <property type="match status" value="1"/>
</dbReference>
<dbReference type="GO" id="GO:0050380">
    <property type="term" value="F:undecaprenyl-diphosphatase activity"/>
    <property type="evidence" value="ECO:0007669"/>
    <property type="project" value="UniProtKB-EC"/>
</dbReference>
<evidence type="ECO:0000313" key="7">
    <source>
        <dbReference type="Proteomes" id="UP000267187"/>
    </source>
</evidence>
<dbReference type="OrthoDB" id="9780507at2"/>
<dbReference type="InterPro" id="IPR036938">
    <property type="entry name" value="PAP2/HPO_sf"/>
</dbReference>
<reference evidence="6 7" key="1">
    <citation type="submission" date="2018-10" db="EMBL/GenBank/DDBJ databases">
        <title>Genomic Encyclopedia of Type Strains, Phase IV (KMG-IV): sequencing the most valuable type-strain genomes for metagenomic binning, comparative biology and taxonomic classification.</title>
        <authorList>
            <person name="Goeker M."/>
        </authorList>
    </citation>
    <scope>NUCLEOTIDE SEQUENCE [LARGE SCALE GENOMIC DNA]</scope>
    <source>
        <strain evidence="6 7">DSM 25080</strain>
    </source>
</reference>
<feature type="signal peptide" evidence="4">
    <location>
        <begin position="1"/>
        <end position="21"/>
    </location>
</feature>
<protein>
    <recommendedName>
        <fullName evidence="1">undecaprenyl-diphosphate phosphatase</fullName>
        <ecNumber evidence="1">3.6.1.27</ecNumber>
    </recommendedName>
    <alternativeName>
        <fullName evidence="2">Undecaprenyl pyrophosphate phosphatase</fullName>
    </alternativeName>
</protein>
<evidence type="ECO:0000256" key="4">
    <source>
        <dbReference type="SAM" id="SignalP"/>
    </source>
</evidence>
<keyword evidence="4" id="KW-0732">Signal</keyword>
<comment type="catalytic activity">
    <reaction evidence="3">
        <text>di-trans,octa-cis-undecaprenyl diphosphate + H2O = di-trans,octa-cis-undecaprenyl phosphate + phosphate + H(+)</text>
        <dbReference type="Rhea" id="RHEA:28094"/>
        <dbReference type="ChEBI" id="CHEBI:15377"/>
        <dbReference type="ChEBI" id="CHEBI:15378"/>
        <dbReference type="ChEBI" id="CHEBI:43474"/>
        <dbReference type="ChEBI" id="CHEBI:58405"/>
        <dbReference type="ChEBI" id="CHEBI:60392"/>
        <dbReference type="EC" id="3.6.1.27"/>
    </reaction>
</comment>
<name>A0A3M0A5D7_9GAMM</name>
<comment type="caution">
    <text evidence="6">The sequence shown here is derived from an EMBL/GenBank/DDBJ whole genome shotgun (WGS) entry which is preliminary data.</text>
</comment>
<dbReference type="Pfam" id="PF01569">
    <property type="entry name" value="PAP2"/>
    <property type="match status" value="1"/>
</dbReference>
<dbReference type="CDD" id="cd03394">
    <property type="entry name" value="PAP2_like_5"/>
    <property type="match status" value="1"/>
</dbReference>
<sequence>MRRILLALSLSLSLSAVPSYANDDVADFLQLALPATAAGITVITDDYEGLEQFAYALGSTVATTYALKSLVSSERPNGEDEDSFPSGHASVTFSAASFIDRRYGHQWGIPAYVLASYTAYSRYENDHHKAEDVLVGALIGYGFSHLFVDEYSDVQIGAVVSERYSGLSVSYAF</sequence>